<accession>A0A0F9TVL1</accession>
<gene>
    <name evidence="1" type="ORF">LCGC14_0282440</name>
</gene>
<name>A0A0F9TVL1_9ZZZZ</name>
<reference evidence="1" key="1">
    <citation type="journal article" date="2015" name="Nature">
        <title>Complex archaea that bridge the gap between prokaryotes and eukaryotes.</title>
        <authorList>
            <person name="Spang A."/>
            <person name="Saw J.H."/>
            <person name="Jorgensen S.L."/>
            <person name="Zaremba-Niedzwiedzka K."/>
            <person name="Martijn J."/>
            <person name="Lind A.E."/>
            <person name="van Eijk R."/>
            <person name="Schleper C."/>
            <person name="Guy L."/>
            <person name="Ettema T.J."/>
        </authorList>
    </citation>
    <scope>NUCLEOTIDE SEQUENCE</scope>
</reference>
<dbReference type="AlphaFoldDB" id="A0A0F9TVL1"/>
<protein>
    <submittedName>
        <fullName evidence="1">Uncharacterized protein</fullName>
    </submittedName>
</protein>
<proteinExistence type="predicted"/>
<dbReference type="EMBL" id="LAZR01000163">
    <property type="protein sequence ID" value="KKN85075.1"/>
    <property type="molecule type" value="Genomic_DNA"/>
</dbReference>
<organism evidence="1">
    <name type="scientific">marine sediment metagenome</name>
    <dbReference type="NCBI Taxonomy" id="412755"/>
    <lineage>
        <taxon>unclassified sequences</taxon>
        <taxon>metagenomes</taxon>
        <taxon>ecological metagenomes</taxon>
    </lineage>
</organism>
<evidence type="ECO:0000313" key="1">
    <source>
        <dbReference type="EMBL" id="KKN85075.1"/>
    </source>
</evidence>
<comment type="caution">
    <text evidence="1">The sequence shown here is derived from an EMBL/GenBank/DDBJ whole genome shotgun (WGS) entry which is preliminary data.</text>
</comment>
<sequence>MDTGKALSITSEDRVLAVVQSQTAFYRTFQLDGPCVDPFTQKALPEQLPSFITALRTGDFLMVAIQNIPRTQKVEQCIRGLATAMLGAAGRGVMYERPDHLVSEMAGVKAVTDLTQYDLNEPALISENLTVDVLGRSSRNAAVWAPLAHVTKVLVDAGLESNLVYLVEHLSGATDDNDVACVIGNIERSIVDEYAQNGSELLGDVAYELSRSDSAVMQSPIEISKAEYLESEQRRFSSAHTQSRGMHQ</sequence>